<evidence type="ECO:0000313" key="7">
    <source>
        <dbReference type="EMBL" id="OGE29015.1"/>
    </source>
</evidence>
<organism evidence="7 8">
    <name type="scientific">Candidatus Daviesbacteria bacterium RIFCSPHIGHO2_01_FULL_40_11</name>
    <dbReference type="NCBI Taxonomy" id="1797762"/>
    <lineage>
        <taxon>Bacteria</taxon>
        <taxon>Candidatus Daviesiibacteriota</taxon>
    </lineage>
</organism>
<feature type="transmembrane region" description="Helical" evidence="6">
    <location>
        <begin position="12"/>
        <end position="36"/>
    </location>
</feature>
<evidence type="ECO:0000256" key="2">
    <source>
        <dbReference type="ARBA" id="ARBA00022475"/>
    </source>
</evidence>
<dbReference type="PANTHER" id="PTHR30250">
    <property type="entry name" value="PST FAMILY PREDICTED COLANIC ACID TRANSPORTER"/>
    <property type="match status" value="1"/>
</dbReference>
<feature type="transmembrane region" description="Helical" evidence="6">
    <location>
        <begin position="121"/>
        <end position="140"/>
    </location>
</feature>
<feature type="transmembrane region" description="Helical" evidence="6">
    <location>
        <begin position="260"/>
        <end position="279"/>
    </location>
</feature>
<dbReference type="Proteomes" id="UP000177555">
    <property type="component" value="Unassembled WGS sequence"/>
</dbReference>
<comment type="subcellular location">
    <subcellularLocation>
        <location evidence="1">Cell membrane</location>
        <topology evidence="1">Multi-pass membrane protein</topology>
    </subcellularLocation>
</comment>
<dbReference type="InterPro" id="IPR002797">
    <property type="entry name" value="Polysacc_synth"/>
</dbReference>
<feature type="transmembrane region" description="Helical" evidence="6">
    <location>
        <begin position="184"/>
        <end position="202"/>
    </location>
</feature>
<keyword evidence="3 6" id="KW-0812">Transmembrane</keyword>
<evidence type="ECO:0000256" key="3">
    <source>
        <dbReference type="ARBA" id="ARBA00022692"/>
    </source>
</evidence>
<gene>
    <name evidence="7" type="ORF">A2867_03575</name>
</gene>
<feature type="transmembrane region" description="Helical" evidence="6">
    <location>
        <begin position="364"/>
        <end position="384"/>
    </location>
</feature>
<dbReference type="EMBL" id="MFCP01000012">
    <property type="protein sequence ID" value="OGE29015.1"/>
    <property type="molecule type" value="Genomic_DNA"/>
</dbReference>
<dbReference type="AlphaFoldDB" id="A0A1F5JK77"/>
<dbReference type="GO" id="GO:0005886">
    <property type="term" value="C:plasma membrane"/>
    <property type="evidence" value="ECO:0007669"/>
    <property type="project" value="UniProtKB-SubCell"/>
</dbReference>
<evidence type="ECO:0000256" key="1">
    <source>
        <dbReference type="ARBA" id="ARBA00004651"/>
    </source>
</evidence>
<accession>A0A1F5JK77</accession>
<dbReference type="PANTHER" id="PTHR30250:SF11">
    <property type="entry name" value="O-ANTIGEN TRANSPORTER-RELATED"/>
    <property type="match status" value="1"/>
</dbReference>
<keyword evidence="4 6" id="KW-1133">Transmembrane helix</keyword>
<dbReference type="InterPro" id="IPR050833">
    <property type="entry name" value="Poly_Biosynth_Transport"/>
</dbReference>
<evidence type="ECO:0000256" key="4">
    <source>
        <dbReference type="ARBA" id="ARBA00022989"/>
    </source>
</evidence>
<feature type="transmembrane region" description="Helical" evidence="6">
    <location>
        <begin position="94"/>
        <end position="115"/>
    </location>
</feature>
<evidence type="ECO:0000313" key="8">
    <source>
        <dbReference type="Proteomes" id="UP000177555"/>
    </source>
</evidence>
<protein>
    <recommendedName>
        <fullName evidence="9">Polysaccharide biosynthesis protein C-terminal domain-containing protein</fullName>
    </recommendedName>
</protein>
<sequence length="422" mass="46803">MDIFKTATFKQSSITVTGTIINGVLGALFYIVLARLLGPSDFGLVTISLTTLVLIADVADIGTNTGLIRFVSANLLVDKERAFKFLKLSLEIKLIAWGVVFLTFFFLSPFVATQIFHNFQLILPLKLVSIGVGGALLFTFATSALQAYQKYFLWSIINIISNSLRLILLLVLASYFMLNVSNSLMIYIILPFFGFFITLFILPTRKILQSKDEFKLSRELFKYNIPVATFSIIAAFSARLDTYLNAALLSVREVGIYGAANQVVAVIPQLVSALGLVASPKFASFQNKQQMLTYFKKFQLLVSGICLLGILAIPIVVFLIPQVYGLPYQDAVTPFIFLFLAQLVFLFSIPVHQSIIFYFARPDVFIWVAIVHLSIIGGLGYLLISSYGVVGASITVLIGTTFNFLYPLIWMLIRLKKGGDHG</sequence>
<feature type="transmembrane region" description="Helical" evidence="6">
    <location>
        <begin position="300"/>
        <end position="320"/>
    </location>
</feature>
<evidence type="ECO:0000256" key="6">
    <source>
        <dbReference type="SAM" id="Phobius"/>
    </source>
</evidence>
<feature type="transmembrane region" description="Helical" evidence="6">
    <location>
        <begin position="223"/>
        <end position="240"/>
    </location>
</feature>
<comment type="caution">
    <text evidence="7">The sequence shown here is derived from an EMBL/GenBank/DDBJ whole genome shotgun (WGS) entry which is preliminary data.</text>
</comment>
<feature type="transmembrane region" description="Helical" evidence="6">
    <location>
        <begin position="390"/>
        <end position="413"/>
    </location>
</feature>
<keyword evidence="2" id="KW-1003">Cell membrane</keyword>
<feature type="transmembrane region" description="Helical" evidence="6">
    <location>
        <begin position="152"/>
        <end position="178"/>
    </location>
</feature>
<proteinExistence type="predicted"/>
<evidence type="ECO:0000256" key="5">
    <source>
        <dbReference type="ARBA" id="ARBA00023136"/>
    </source>
</evidence>
<name>A0A1F5JK77_9BACT</name>
<evidence type="ECO:0008006" key="9">
    <source>
        <dbReference type="Google" id="ProtNLM"/>
    </source>
</evidence>
<keyword evidence="5 6" id="KW-0472">Membrane</keyword>
<dbReference type="Pfam" id="PF01943">
    <property type="entry name" value="Polysacc_synt"/>
    <property type="match status" value="1"/>
</dbReference>
<feature type="transmembrane region" description="Helical" evidence="6">
    <location>
        <begin position="332"/>
        <end position="352"/>
    </location>
</feature>
<reference evidence="7 8" key="1">
    <citation type="journal article" date="2016" name="Nat. Commun.">
        <title>Thousands of microbial genomes shed light on interconnected biogeochemical processes in an aquifer system.</title>
        <authorList>
            <person name="Anantharaman K."/>
            <person name="Brown C.T."/>
            <person name="Hug L.A."/>
            <person name="Sharon I."/>
            <person name="Castelle C.J."/>
            <person name="Probst A.J."/>
            <person name="Thomas B.C."/>
            <person name="Singh A."/>
            <person name="Wilkins M.J."/>
            <person name="Karaoz U."/>
            <person name="Brodie E.L."/>
            <person name="Williams K.H."/>
            <person name="Hubbard S.S."/>
            <person name="Banfield J.F."/>
        </authorList>
    </citation>
    <scope>NUCLEOTIDE SEQUENCE [LARGE SCALE GENOMIC DNA]</scope>
</reference>